<feature type="compositionally biased region" description="Low complexity" evidence="1">
    <location>
        <begin position="529"/>
        <end position="547"/>
    </location>
</feature>
<gene>
    <name evidence="2" type="ORF">PGLA1383_LOCUS55520</name>
</gene>
<accession>A0A813HTN5</accession>
<organism evidence="2 3">
    <name type="scientific">Polarella glacialis</name>
    <name type="common">Dinoflagellate</name>
    <dbReference type="NCBI Taxonomy" id="89957"/>
    <lineage>
        <taxon>Eukaryota</taxon>
        <taxon>Sar</taxon>
        <taxon>Alveolata</taxon>
        <taxon>Dinophyceae</taxon>
        <taxon>Suessiales</taxon>
        <taxon>Suessiaceae</taxon>
        <taxon>Polarella</taxon>
    </lineage>
</organism>
<name>A0A813HTN5_POLGL</name>
<keyword evidence="3" id="KW-1185">Reference proteome</keyword>
<comment type="caution">
    <text evidence="2">The sequence shown here is derived from an EMBL/GenBank/DDBJ whole genome shotgun (WGS) entry which is preliminary data.</text>
</comment>
<evidence type="ECO:0000313" key="3">
    <source>
        <dbReference type="Proteomes" id="UP000654075"/>
    </source>
</evidence>
<reference evidence="2" key="1">
    <citation type="submission" date="2021-02" db="EMBL/GenBank/DDBJ databases">
        <authorList>
            <person name="Dougan E. K."/>
            <person name="Rhodes N."/>
            <person name="Thang M."/>
            <person name="Chan C."/>
        </authorList>
    </citation>
    <scope>NUCLEOTIDE SEQUENCE</scope>
</reference>
<feature type="region of interest" description="Disordered" evidence="1">
    <location>
        <begin position="523"/>
        <end position="547"/>
    </location>
</feature>
<protein>
    <submittedName>
        <fullName evidence="2">Uncharacterized protein</fullName>
    </submittedName>
</protein>
<dbReference type="EMBL" id="CAJNNV010032694">
    <property type="protein sequence ID" value="CAE8640750.1"/>
    <property type="molecule type" value="Genomic_DNA"/>
</dbReference>
<proteinExistence type="predicted"/>
<dbReference type="Proteomes" id="UP000654075">
    <property type="component" value="Unassembled WGS sequence"/>
</dbReference>
<evidence type="ECO:0000313" key="2">
    <source>
        <dbReference type="EMBL" id="CAE8640750.1"/>
    </source>
</evidence>
<evidence type="ECO:0000256" key="1">
    <source>
        <dbReference type="SAM" id="MobiDB-lite"/>
    </source>
</evidence>
<dbReference type="AlphaFoldDB" id="A0A813HTN5"/>
<sequence length="547" mass="59127">MGAGLPSAGIVAGSLQPEQMALKLAAGMRTSTLKGRLSEHRRMARWLLPVFGHSFPMEPVELLDYLLERSSEPCGPSVPSSVLSMVAFFERVGGVPSASRVSGHGLVQALVDDLKLSLRSELPSPTRKAPQYFTCMIVCWELVVVNTGELTYTRLVAWCKLVKVWAAMRTSDTDCCPPSKMVWRGSGLSGQIDMSKTTGTGKRVGAIHFHVSTGAWICQESWLRTGWLLFEPTRGTRKCLLPLPSKGALTLSEKAPSYTQSCAASQKLTSDCKVLVEGGVERRAVAGDQPLFFLGDQKVLVEGGVERRVVAGDQPLFFLGVQSFWSGHSDRPTLASWAATLGHPKEHIDAVGRWSPTGSDEYIRTSKAIILQLQGAVARSIREAGGEDILGEDFLLQELEAFLLQRGMGPALVEDQLKALRCWREIARGGEEEEDRQSNDGEVALAGVPAVELPEASSLPDGTWIVSVGKNGRSMTLHLLGNCWRRPGIHFKLYTILPGDAAGDRLQPTGDYSKVCHDCFPQTGKGKVSSGSEGSSSSTSDSSESEA</sequence>